<reference evidence="1 2" key="1">
    <citation type="submission" date="2017-06" db="EMBL/GenBank/DDBJ databases">
        <title>Genome sequencing of cyanobaciteial culture collection at National Institute for Environmental Studies (NIES).</title>
        <authorList>
            <person name="Hirose Y."/>
            <person name="Shimura Y."/>
            <person name="Fujisawa T."/>
            <person name="Nakamura Y."/>
            <person name="Kawachi M."/>
        </authorList>
    </citation>
    <scope>NUCLEOTIDE SEQUENCE [LARGE SCALE GENOMIC DNA]</scope>
    <source>
        <strain evidence="1 2">NIES-2135</strain>
    </source>
</reference>
<proteinExistence type="predicted"/>
<evidence type="ECO:0000313" key="1">
    <source>
        <dbReference type="EMBL" id="BAY55804.1"/>
    </source>
</evidence>
<dbReference type="AlphaFoldDB" id="A0A1Z4JGA6"/>
<sequence>MADHEPVSDFAYMLDRDELLRIRDLKLLTSDRDYVFFALQIDYPSKLNPAIDVIAFCDRWDLDEGDLYKALGELRKKGIVVSISSQLNLKLS</sequence>
<protein>
    <submittedName>
        <fullName evidence="1">Uncharacterized protein</fullName>
    </submittedName>
</protein>
<dbReference type="Proteomes" id="UP000217895">
    <property type="component" value="Chromosome"/>
</dbReference>
<evidence type="ECO:0000313" key="2">
    <source>
        <dbReference type="Proteomes" id="UP000217895"/>
    </source>
</evidence>
<gene>
    <name evidence="1" type="ORF">NIES2135_26280</name>
</gene>
<keyword evidence="2" id="KW-1185">Reference proteome</keyword>
<organism evidence="1 2">
    <name type="scientific">Leptolyngbya boryana NIES-2135</name>
    <dbReference type="NCBI Taxonomy" id="1973484"/>
    <lineage>
        <taxon>Bacteria</taxon>
        <taxon>Bacillati</taxon>
        <taxon>Cyanobacteriota</taxon>
        <taxon>Cyanophyceae</taxon>
        <taxon>Leptolyngbyales</taxon>
        <taxon>Leptolyngbyaceae</taxon>
        <taxon>Leptolyngbya group</taxon>
        <taxon>Leptolyngbya</taxon>
    </lineage>
</organism>
<dbReference type="EMBL" id="AP018203">
    <property type="protein sequence ID" value="BAY55804.1"/>
    <property type="molecule type" value="Genomic_DNA"/>
</dbReference>
<accession>A0A1Z4JGA6</accession>
<name>A0A1Z4JGA6_LEPBY</name>